<evidence type="ECO:0000313" key="3">
    <source>
        <dbReference type="Proteomes" id="UP000646365"/>
    </source>
</evidence>
<proteinExistence type="predicted"/>
<dbReference type="RefSeq" id="WP_189047461.1">
    <property type="nucleotide sequence ID" value="NZ_BMJQ01000008.1"/>
</dbReference>
<reference evidence="2" key="2">
    <citation type="submission" date="2020-09" db="EMBL/GenBank/DDBJ databases">
        <authorList>
            <person name="Sun Q."/>
            <person name="Zhou Y."/>
        </authorList>
    </citation>
    <scope>NUCLEOTIDE SEQUENCE</scope>
    <source>
        <strain evidence="2">CGMCC 1.15725</strain>
    </source>
</reference>
<comment type="caution">
    <text evidence="2">The sequence shown here is derived from an EMBL/GenBank/DDBJ whole genome shotgun (WGS) entry which is preliminary data.</text>
</comment>
<feature type="region of interest" description="Disordered" evidence="1">
    <location>
        <begin position="253"/>
        <end position="274"/>
    </location>
</feature>
<evidence type="ECO:0000313" key="2">
    <source>
        <dbReference type="EMBL" id="GGF23262.1"/>
    </source>
</evidence>
<dbReference type="EMBL" id="BMJQ01000008">
    <property type="protein sequence ID" value="GGF23262.1"/>
    <property type="molecule type" value="Genomic_DNA"/>
</dbReference>
<organism evidence="2 3">
    <name type="scientific">Aliidongia dinghuensis</name>
    <dbReference type="NCBI Taxonomy" id="1867774"/>
    <lineage>
        <taxon>Bacteria</taxon>
        <taxon>Pseudomonadati</taxon>
        <taxon>Pseudomonadota</taxon>
        <taxon>Alphaproteobacteria</taxon>
        <taxon>Rhodospirillales</taxon>
        <taxon>Dongiaceae</taxon>
        <taxon>Aliidongia</taxon>
    </lineage>
</organism>
<sequence length="274" mass="31489">MPLDLLSDPVRFTEELRVQYGDKREIGLFLLQGDRALSEMGLRLYISHDLRRLYQVNRRHLDSWAPLMPVFHPDKNDIQPQGAFMFELRNDAGEIVATQVSRLLDLAGTNLKTEMEQLRLFYRDPARQAGPAERIEVTAPKAPEITGRVALSGGLWYRPDWRGKGISRVMPRMTRTFAYTSWDTDYVISFVEQGPVDHGILNQYGLPGSEPWVKIRDSYKPETDLLLTWRHKPDIAADVAVYLADLNARRERLRDVPDTQKSPAEVRQGSSRRS</sequence>
<dbReference type="Proteomes" id="UP000646365">
    <property type="component" value="Unassembled WGS sequence"/>
</dbReference>
<gene>
    <name evidence="2" type="ORF">GCM10011611_31710</name>
</gene>
<name>A0A8J2YVV7_9PROT</name>
<accession>A0A8J2YVV7</accession>
<protein>
    <submittedName>
        <fullName evidence="2">Uncharacterized protein</fullName>
    </submittedName>
</protein>
<reference evidence="2" key="1">
    <citation type="journal article" date="2014" name="Int. J. Syst. Evol. Microbiol.">
        <title>Complete genome sequence of Corynebacterium casei LMG S-19264T (=DSM 44701T), isolated from a smear-ripened cheese.</title>
        <authorList>
            <consortium name="US DOE Joint Genome Institute (JGI-PGF)"/>
            <person name="Walter F."/>
            <person name="Albersmeier A."/>
            <person name="Kalinowski J."/>
            <person name="Ruckert C."/>
        </authorList>
    </citation>
    <scope>NUCLEOTIDE SEQUENCE</scope>
    <source>
        <strain evidence="2">CGMCC 1.15725</strain>
    </source>
</reference>
<dbReference type="AlphaFoldDB" id="A0A8J2YVV7"/>
<keyword evidence="3" id="KW-1185">Reference proteome</keyword>
<evidence type="ECO:0000256" key="1">
    <source>
        <dbReference type="SAM" id="MobiDB-lite"/>
    </source>
</evidence>